<keyword evidence="4" id="KW-0804">Transcription</keyword>
<feature type="compositionally biased region" description="Polar residues" evidence="6">
    <location>
        <begin position="91"/>
        <end position="113"/>
    </location>
</feature>
<dbReference type="CDD" id="cd00067">
    <property type="entry name" value="GAL4"/>
    <property type="match status" value="1"/>
</dbReference>
<dbReference type="CDD" id="cd12148">
    <property type="entry name" value="fungal_TF_MHR"/>
    <property type="match status" value="1"/>
</dbReference>
<dbReference type="PANTHER" id="PTHR46910">
    <property type="entry name" value="TRANSCRIPTION FACTOR PDR1"/>
    <property type="match status" value="1"/>
</dbReference>
<sequence>MRLRQRRSRLVIVVVGERCDFYAHPMTKCDRINPCSQCIKTGSQCTYKLGQTVKTKRQRILISSLYESRMEHISNKIDNLSEMMRRLSHRPPSNSGLTTSAGSQLQLHPSLQPSEPRVASCDNNNAGARPRHQPLDKGEGIESTLFAHVIFAARFLQTVVANDPYSNVPAEMAAVLDNLQSTVNIQKQQNENLEDLPPFSKSLPLGHSFRDLPIPSMDRILACLRFAHEHSPTRIYWPFEFGSLGDFTQYVIKACSPGPVTDAELIIVHYGLYYLFTECANSAGDDITKEEYEAQALICRDSLETILSNLSFYVSTNTDSVCAMYMASIYCLQRGKPFGAWTFISRASLMSQALGLHSNHVMAAESAEEGQRKIRLFWALYVLEKAVSLRLGRPSTIRDHDVTVPRPLLDRKMTSLLYNRLPDWIDVASLYGRVYDYVYSLSALAQPVSARESRTRALAAELERIMAARAELYKLPNQWTSHVIHPEQCRFIIHANRATDYSILASIYRGIPASKASSLMPCPECLSAARAALKEAEVCTATLADATVWSPAHDIWISEVCLLASFMPFLILFCNIVETSDPSDLGYLRRLVDGLPKMAQSSRYSICIKQMRILKVLYDVATTYVKARTRRQSTDMTGGHFPDFDINTYPNDKSGTGPNSPFPSLFTEPDALSLGGAQKLAAACPTGTAEDESQQVMSQTSGFQASHDFLAMQSHLPGDFITELDTPGAQVGSWFHQSHQLMRLLDDI</sequence>
<protein>
    <submittedName>
        <fullName evidence="8">Protein STB5</fullName>
    </submittedName>
</protein>
<evidence type="ECO:0000256" key="4">
    <source>
        <dbReference type="ARBA" id="ARBA00023163"/>
    </source>
</evidence>
<name>A0ABQ1AMU3_9EURO</name>
<feature type="domain" description="Xylanolytic transcriptional activator regulatory" evidence="7">
    <location>
        <begin position="340"/>
        <end position="413"/>
    </location>
</feature>
<keyword evidence="5" id="KW-0539">Nucleus</keyword>
<dbReference type="EMBL" id="BLKG01000037">
    <property type="protein sequence ID" value="GFF84818.1"/>
    <property type="molecule type" value="Genomic_DNA"/>
</dbReference>
<organism evidence="8 9">
    <name type="scientific">Aspergillus udagawae</name>
    <dbReference type="NCBI Taxonomy" id="91492"/>
    <lineage>
        <taxon>Eukaryota</taxon>
        <taxon>Fungi</taxon>
        <taxon>Dikarya</taxon>
        <taxon>Ascomycota</taxon>
        <taxon>Pezizomycotina</taxon>
        <taxon>Eurotiomycetes</taxon>
        <taxon>Eurotiomycetidae</taxon>
        <taxon>Eurotiales</taxon>
        <taxon>Aspergillaceae</taxon>
        <taxon>Aspergillus</taxon>
        <taxon>Aspergillus subgen. Fumigati</taxon>
    </lineage>
</organism>
<dbReference type="SMART" id="SM00906">
    <property type="entry name" value="Fungal_trans"/>
    <property type="match status" value="1"/>
</dbReference>
<dbReference type="InterPro" id="IPR001138">
    <property type="entry name" value="Zn2Cys6_DnaBD"/>
</dbReference>
<dbReference type="Gene3D" id="4.10.240.10">
    <property type="entry name" value="Zn(2)-C6 fungal-type DNA-binding domain"/>
    <property type="match status" value="1"/>
</dbReference>
<evidence type="ECO:0000313" key="9">
    <source>
        <dbReference type="Proteomes" id="UP000465266"/>
    </source>
</evidence>
<evidence type="ECO:0000256" key="2">
    <source>
        <dbReference type="ARBA" id="ARBA00023015"/>
    </source>
</evidence>
<feature type="region of interest" description="Disordered" evidence="6">
    <location>
        <begin position="87"/>
        <end position="137"/>
    </location>
</feature>
<keyword evidence="2" id="KW-0805">Transcription regulation</keyword>
<evidence type="ECO:0000256" key="1">
    <source>
        <dbReference type="ARBA" id="ARBA00022723"/>
    </source>
</evidence>
<evidence type="ECO:0000313" key="8">
    <source>
        <dbReference type="EMBL" id="GFF84818.1"/>
    </source>
</evidence>
<accession>A0ABQ1AMU3</accession>
<dbReference type="PANTHER" id="PTHR46910:SF5">
    <property type="entry name" value="ZN(II)2CYS6 TRANSCRIPTION FACTOR (EUROFUNG)"/>
    <property type="match status" value="1"/>
</dbReference>
<dbReference type="Pfam" id="PF04082">
    <property type="entry name" value="Fungal_trans"/>
    <property type="match status" value="1"/>
</dbReference>
<dbReference type="InterPro" id="IPR007219">
    <property type="entry name" value="XnlR_reg_dom"/>
</dbReference>
<evidence type="ECO:0000256" key="5">
    <source>
        <dbReference type="ARBA" id="ARBA00023242"/>
    </source>
</evidence>
<evidence type="ECO:0000256" key="3">
    <source>
        <dbReference type="ARBA" id="ARBA00023125"/>
    </source>
</evidence>
<keyword evidence="3" id="KW-0238">DNA-binding</keyword>
<evidence type="ECO:0000256" key="6">
    <source>
        <dbReference type="SAM" id="MobiDB-lite"/>
    </source>
</evidence>
<keyword evidence="9" id="KW-1185">Reference proteome</keyword>
<dbReference type="InterPro" id="IPR050987">
    <property type="entry name" value="AtrR-like"/>
</dbReference>
<comment type="caution">
    <text evidence="8">The sequence shown here is derived from an EMBL/GenBank/DDBJ whole genome shotgun (WGS) entry which is preliminary data.</text>
</comment>
<proteinExistence type="predicted"/>
<dbReference type="Pfam" id="PF00172">
    <property type="entry name" value="Zn_clus"/>
    <property type="match status" value="1"/>
</dbReference>
<dbReference type="InterPro" id="IPR036864">
    <property type="entry name" value="Zn2-C6_fun-type_DNA-bd_sf"/>
</dbReference>
<dbReference type="Proteomes" id="UP000465266">
    <property type="component" value="Unassembled WGS sequence"/>
</dbReference>
<evidence type="ECO:0000259" key="7">
    <source>
        <dbReference type="SMART" id="SM00906"/>
    </source>
</evidence>
<keyword evidence="1" id="KW-0479">Metal-binding</keyword>
<reference evidence="8 9" key="1">
    <citation type="submission" date="2020-01" db="EMBL/GenBank/DDBJ databases">
        <title>Draft genome sequence of Aspergillus udagawae IFM 53868.</title>
        <authorList>
            <person name="Takahashi H."/>
            <person name="Yaguchi T."/>
        </authorList>
    </citation>
    <scope>NUCLEOTIDE SEQUENCE [LARGE SCALE GENOMIC DNA]</scope>
    <source>
        <strain evidence="8 9">IFM 53868</strain>
    </source>
</reference>
<gene>
    <name evidence="8" type="ORF">IFM53868_04274</name>
</gene>